<protein>
    <submittedName>
        <fullName evidence="2">Uncharacterized protein</fullName>
    </submittedName>
</protein>
<name>A0A1Y6M348_ZYMTR</name>
<gene>
    <name evidence="2" type="ORF">ZT1A5_G11760</name>
</gene>
<dbReference type="EMBL" id="LT882692">
    <property type="protein sequence ID" value="SMY30309.1"/>
    <property type="molecule type" value="Genomic_DNA"/>
</dbReference>
<proteinExistence type="predicted"/>
<organism evidence="2 3">
    <name type="scientific">Zymoseptoria tritici ST99CH_1A5</name>
    <dbReference type="NCBI Taxonomy" id="1276529"/>
    <lineage>
        <taxon>Eukaryota</taxon>
        <taxon>Fungi</taxon>
        <taxon>Dikarya</taxon>
        <taxon>Ascomycota</taxon>
        <taxon>Pezizomycotina</taxon>
        <taxon>Dothideomycetes</taxon>
        <taxon>Dothideomycetidae</taxon>
        <taxon>Mycosphaerellales</taxon>
        <taxon>Mycosphaerellaceae</taxon>
        <taxon>Zymoseptoria</taxon>
    </lineage>
</organism>
<dbReference type="AlphaFoldDB" id="A0A1Y6M348"/>
<feature type="region of interest" description="Disordered" evidence="1">
    <location>
        <begin position="122"/>
        <end position="168"/>
    </location>
</feature>
<accession>A0A1Y6M348</accession>
<evidence type="ECO:0000313" key="2">
    <source>
        <dbReference type="EMBL" id="SMY30309.1"/>
    </source>
</evidence>
<feature type="compositionally biased region" description="Pro residues" evidence="1">
    <location>
        <begin position="134"/>
        <end position="151"/>
    </location>
</feature>
<evidence type="ECO:0000256" key="1">
    <source>
        <dbReference type="SAM" id="MobiDB-lite"/>
    </source>
</evidence>
<reference evidence="2 3" key="1">
    <citation type="submission" date="2016-10" db="EMBL/GenBank/DDBJ databases">
        <authorList>
            <person name="Varghese N."/>
        </authorList>
    </citation>
    <scope>NUCLEOTIDE SEQUENCE [LARGE SCALE GENOMIC DNA]</scope>
</reference>
<feature type="compositionally biased region" description="Polar residues" evidence="1">
    <location>
        <begin position="122"/>
        <end position="132"/>
    </location>
</feature>
<sequence>MFVILKGHSRGDCQGSMEPPDIIADNMLVILKGHSSIHGTAPLAMTIVQETTCLEHVDIAAYLDLSKQFPALTFTTPVTMSIDMCYALAKFSHATRPEATAKGSRSLLHYLTSPHYTACGTTTRAWKSSSDGPRTPPPPIDEFMAQPPPAPTHHRGPTDNVTMPGITA</sequence>
<evidence type="ECO:0000313" key="3">
    <source>
        <dbReference type="Proteomes" id="UP000215453"/>
    </source>
</evidence>
<dbReference type="Proteomes" id="UP000215453">
    <property type="component" value="Chromosome 17"/>
</dbReference>